<protein>
    <submittedName>
        <fullName evidence="1">Uncharacterized protein</fullName>
    </submittedName>
</protein>
<name>A0A2P8CY44_9ACTN</name>
<proteinExistence type="predicted"/>
<evidence type="ECO:0000313" key="1">
    <source>
        <dbReference type="EMBL" id="PSK89901.1"/>
    </source>
</evidence>
<evidence type="ECO:0000313" key="2">
    <source>
        <dbReference type="Proteomes" id="UP000240542"/>
    </source>
</evidence>
<dbReference type="Proteomes" id="UP000240542">
    <property type="component" value="Unassembled WGS sequence"/>
</dbReference>
<dbReference type="EMBL" id="PYGA01000024">
    <property type="protein sequence ID" value="PSK89901.1"/>
    <property type="molecule type" value="Genomic_DNA"/>
</dbReference>
<keyword evidence="2" id="KW-1185">Reference proteome</keyword>
<reference evidence="1 2" key="1">
    <citation type="submission" date="2018-03" db="EMBL/GenBank/DDBJ databases">
        <title>Genomic Encyclopedia of Archaeal and Bacterial Type Strains, Phase II (KMG-II): from individual species to whole genera.</title>
        <authorList>
            <person name="Goeker M."/>
        </authorList>
    </citation>
    <scope>NUCLEOTIDE SEQUENCE [LARGE SCALE GENOMIC DNA]</scope>
    <source>
        <strain evidence="1 2">DSM 45312</strain>
    </source>
</reference>
<dbReference type="AlphaFoldDB" id="A0A2P8CY44"/>
<accession>A0A2P8CY44</accession>
<organism evidence="1 2">
    <name type="scientific">Murinocardiopsis flavida</name>
    <dbReference type="NCBI Taxonomy" id="645275"/>
    <lineage>
        <taxon>Bacteria</taxon>
        <taxon>Bacillati</taxon>
        <taxon>Actinomycetota</taxon>
        <taxon>Actinomycetes</taxon>
        <taxon>Streptosporangiales</taxon>
        <taxon>Nocardiopsidaceae</taxon>
        <taxon>Murinocardiopsis</taxon>
    </lineage>
</organism>
<comment type="caution">
    <text evidence="1">The sequence shown here is derived from an EMBL/GenBank/DDBJ whole genome shotgun (WGS) entry which is preliminary data.</text>
</comment>
<gene>
    <name evidence="1" type="ORF">CLV63_1245</name>
</gene>
<sequence length="128" mass="14864">MNGTRYDQSKFSLTALNEPILRLNVVQMPRTEWRLQVIQFRQLDKLLLPIRKKTLNYIPSLDVSIYREENKIRVNKGFNLIRLVSTTRDLSGSGHTFVNIAERQFNPPQLIFDARSTVTVVATSRMKS</sequence>